<keyword evidence="4" id="KW-1185">Reference proteome</keyword>
<protein>
    <submittedName>
        <fullName evidence="3">Uncharacterized protein</fullName>
    </submittedName>
</protein>
<keyword evidence="2" id="KW-1133">Transmembrane helix</keyword>
<feature type="transmembrane region" description="Helical" evidence="2">
    <location>
        <begin position="469"/>
        <end position="490"/>
    </location>
</feature>
<evidence type="ECO:0000313" key="3">
    <source>
        <dbReference type="EMBL" id="KAJ7773392.1"/>
    </source>
</evidence>
<feature type="transmembrane region" description="Helical" evidence="2">
    <location>
        <begin position="94"/>
        <end position="114"/>
    </location>
</feature>
<feature type="transmembrane region" description="Helical" evidence="2">
    <location>
        <begin position="153"/>
        <end position="174"/>
    </location>
</feature>
<dbReference type="Proteomes" id="UP001215598">
    <property type="component" value="Unassembled WGS sequence"/>
</dbReference>
<gene>
    <name evidence="3" type="ORF">B0H16DRAFT_147983</name>
</gene>
<dbReference type="AlphaFoldDB" id="A0AAD7NT32"/>
<feature type="transmembrane region" description="Helical" evidence="2">
    <location>
        <begin position="332"/>
        <end position="361"/>
    </location>
</feature>
<proteinExistence type="predicted"/>
<feature type="region of interest" description="Disordered" evidence="1">
    <location>
        <begin position="124"/>
        <end position="147"/>
    </location>
</feature>
<evidence type="ECO:0000256" key="2">
    <source>
        <dbReference type="SAM" id="Phobius"/>
    </source>
</evidence>
<organism evidence="3 4">
    <name type="scientific">Mycena metata</name>
    <dbReference type="NCBI Taxonomy" id="1033252"/>
    <lineage>
        <taxon>Eukaryota</taxon>
        <taxon>Fungi</taxon>
        <taxon>Dikarya</taxon>
        <taxon>Basidiomycota</taxon>
        <taxon>Agaricomycotina</taxon>
        <taxon>Agaricomycetes</taxon>
        <taxon>Agaricomycetidae</taxon>
        <taxon>Agaricales</taxon>
        <taxon>Marasmiineae</taxon>
        <taxon>Mycenaceae</taxon>
        <taxon>Mycena</taxon>
    </lineage>
</organism>
<sequence>MLGRWLTVSHCLDPNHNMLELPSSILGLSSLSKGFIGLFGGLYIGAQVAVGLVVSGLSVPKIQDSVRATRTTQTVLSPTKCVLSNDAGSFPYRAAFVVTGAQLLFICAIILSILRHPRRVLKVEPPSPATEPPSPPPQPGSSSSANKAPRSRWLWLLLSLVLMLLIGAGVYIYFTHPDTPVPLLVSMCPVGHFLSVIERHLLMGRITAITRISTCLSSFKNSISAHGSHYIRITGLALASHSGCVFLYRRSSRLRLHVFTRVTGSLNYYCGALFLGSVCFLALVPPLRWVLWGIYAYGEIGAYAVIPLEARGFLVYSISSNGWCSVGLEERAIVVGLATLHLAVAILIGLWCSVLPATRAFKRLAASIRTNPMLLVSFLQECVRHTTILTLCSFALAITWIDAEYLWDPRYERALSEHPWLSRLWWGSLQRVYEDYRGQYRAWKSMNVNYWLRCARLLLHIPGSISETWQMLGGIQKILIVAPAFIYYGYYHIIPATKKLPALMRKWRRRLG</sequence>
<feature type="compositionally biased region" description="Pro residues" evidence="1">
    <location>
        <begin position="125"/>
        <end position="139"/>
    </location>
</feature>
<comment type="caution">
    <text evidence="3">The sequence shown here is derived from an EMBL/GenBank/DDBJ whole genome shotgun (WGS) entry which is preliminary data.</text>
</comment>
<feature type="transmembrane region" description="Helical" evidence="2">
    <location>
        <begin position="268"/>
        <end position="287"/>
    </location>
</feature>
<dbReference type="EMBL" id="JARKIB010000013">
    <property type="protein sequence ID" value="KAJ7773392.1"/>
    <property type="molecule type" value="Genomic_DNA"/>
</dbReference>
<accession>A0AAD7NT32</accession>
<feature type="transmembrane region" description="Helical" evidence="2">
    <location>
        <begin position="35"/>
        <end position="57"/>
    </location>
</feature>
<keyword evidence="2" id="KW-0472">Membrane</keyword>
<evidence type="ECO:0000313" key="4">
    <source>
        <dbReference type="Proteomes" id="UP001215598"/>
    </source>
</evidence>
<evidence type="ECO:0000256" key="1">
    <source>
        <dbReference type="SAM" id="MobiDB-lite"/>
    </source>
</evidence>
<name>A0AAD7NT32_9AGAR</name>
<reference evidence="3" key="1">
    <citation type="submission" date="2023-03" db="EMBL/GenBank/DDBJ databases">
        <title>Massive genome expansion in bonnet fungi (Mycena s.s.) driven by repeated elements and novel gene families across ecological guilds.</title>
        <authorList>
            <consortium name="Lawrence Berkeley National Laboratory"/>
            <person name="Harder C.B."/>
            <person name="Miyauchi S."/>
            <person name="Viragh M."/>
            <person name="Kuo A."/>
            <person name="Thoen E."/>
            <person name="Andreopoulos B."/>
            <person name="Lu D."/>
            <person name="Skrede I."/>
            <person name="Drula E."/>
            <person name="Henrissat B."/>
            <person name="Morin E."/>
            <person name="Kohler A."/>
            <person name="Barry K."/>
            <person name="LaButti K."/>
            <person name="Morin E."/>
            <person name="Salamov A."/>
            <person name="Lipzen A."/>
            <person name="Mereny Z."/>
            <person name="Hegedus B."/>
            <person name="Baldrian P."/>
            <person name="Stursova M."/>
            <person name="Weitz H."/>
            <person name="Taylor A."/>
            <person name="Grigoriev I.V."/>
            <person name="Nagy L.G."/>
            <person name="Martin F."/>
            <person name="Kauserud H."/>
        </authorList>
    </citation>
    <scope>NUCLEOTIDE SEQUENCE</scope>
    <source>
        <strain evidence="3">CBHHK182m</strain>
    </source>
</reference>
<keyword evidence="2" id="KW-0812">Transmembrane</keyword>
<feature type="transmembrane region" description="Helical" evidence="2">
    <location>
        <begin position="382"/>
        <end position="401"/>
    </location>
</feature>
<feature type="transmembrane region" description="Helical" evidence="2">
    <location>
        <begin position="229"/>
        <end position="248"/>
    </location>
</feature>